<gene>
    <name evidence="2" type="ORF">GCM10011511_06490</name>
</gene>
<evidence type="ECO:0000313" key="2">
    <source>
        <dbReference type="EMBL" id="GGA86139.1"/>
    </source>
</evidence>
<evidence type="ECO:0000256" key="1">
    <source>
        <dbReference type="SAM" id="SignalP"/>
    </source>
</evidence>
<organism evidence="2 3">
    <name type="scientific">Puia dinghuensis</name>
    <dbReference type="NCBI Taxonomy" id="1792502"/>
    <lineage>
        <taxon>Bacteria</taxon>
        <taxon>Pseudomonadati</taxon>
        <taxon>Bacteroidota</taxon>
        <taxon>Chitinophagia</taxon>
        <taxon>Chitinophagales</taxon>
        <taxon>Chitinophagaceae</taxon>
        <taxon>Puia</taxon>
    </lineage>
</organism>
<accession>A0A8J2U881</accession>
<proteinExistence type="predicted"/>
<reference evidence="2" key="1">
    <citation type="journal article" date="2014" name="Int. J. Syst. Evol. Microbiol.">
        <title>Complete genome sequence of Corynebacterium casei LMG S-19264T (=DSM 44701T), isolated from a smear-ripened cheese.</title>
        <authorList>
            <consortium name="US DOE Joint Genome Institute (JGI-PGF)"/>
            <person name="Walter F."/>
            <person name="Albersmeier A."/>
            <person name="Kalinowski J."/>
            <person name="Ruckert C."/>
        </authorList>
    </citation>
    <scope>NUCLEOTIDE SEQUENCE</scope>
    <source>
        <strain evidence="2">CGMCC 1.15448</strain>
    </source>
</reference>
<keyword evidence="1" id="KW-0732">Signal</keyword>
<evidence type="ECO:0000313" key="3">
    <source>
        <dbReference type="Proteomes" id="UP000607559"/>
    </source>
</evidence>
<dbReference type="AlphaFoldDB" id="A0A8J2U881"/>
<keyword evidence="3" id="KW-1185">Reference proteome</keyword>
<dbReference type="EMBL" id="BMJC01000001">
    <property type="protein sequence ID" value="GGA86139.1"/>
    <property type="molecule type" value="Genomic_DNA"/>
</dbReference>
<feature type="chain" id="PRO_5035204481" description="Lipocalin-like domain-containing protein" evidence="1">
    <location>
        <begin position="19"/>
        <end position="280"/>
    </location>
</feature>
<comment type="caution">
    <text evidence="2">The sequence shown here is derived from an EMBL/GenBank/DDBJ whole genome shotgun (WGS) entry which is preliminary data.</text>
</comment>
<reference evidence="2" key="2">
    <citation type="submission" date="2020-09" db="EMBL/GenBank/DDBJ databases">
        <authorList>
            <person name="Sun Q."/>
            <person name="Zhou Y."/>
        </authorList>
    </citation>
    <scope>NUCLEOTIDE SEQUENCE</scope>
    <source>
        <strain evidence="2">CGMCC 1.15448</strain>
    </source>
</reference>
<feature type="signal peptide" evidence="1">
    <location>
        <begin position="1"/>
        <end position="18"/>
    </location>
</feature>
<name>A0A8J2U881_9BACT</name>
<evidence type="ECO:0008006" key="4">
    <source>
        <dbReference type="Google" id="ProtNLM"/>
    </source>
</evidence>
<sequence length="280" mass="31454">MTRLLILLLSLLSLCSQAEDLNGIWKGTLTQGPGGCYPTYFLELQINFTGDRITGKAYDYYDKAHFVKMSFTGRYNAQTHRLVLIEDRVLESDIPGDCSPCMKTYDLDYTRNGAIEELTGDWKGFYSEKHLICPPGKIKLQKATASDFPVDVDQNDTLAGLQATLHLQPRQKAVVKTVTVSSSQIKIELYDDAVIDHDTVTVLINGKLLLYRQMLTDRPLTINFNAFPNIPYELVMYADNLGDIPPNTALMMVTAGSQKFEVFLSSTEEKSAAVRFVYRP</sequence>
<protein>
    <recommendedName>
        <fullName evidence="4">Lipocalin-like domain-containing protein</fullName>
    </recommendedName>
</protein>
<dbReference type="RefSeq" id="WP_188928502.1">
    <property type="nucleotide sequence ID" value="NZ_BMJC01000001.1"/>
</dbReference>
<dbReference type="Proteomes" id="UP000607559">
    <property type="component" value="Unassembled WGS sequence"/>
</dbReference>